<keyword evidence="6" id="KW-0813">Transport</keyword>
<dbReference type="Gene3D" id="3.30.40.10">
    <property type="entry name" value="Zinc/RING finger domain, C3HC4 (zinc finger)"/>
    <property type="match status" value="1"/>
</dbReference>
<keyword evidence="13" id="KW-0862">Zinc</keyword>
<dbReference type="Proteomes" id="UP000828390">
    <property type="component" value="Unassembled WGS sequence"/>
</dbReference>
<dbReference type="PANTHER" id="PTHR23350">
    <property type="entry name" value="PEROXISOME ASSEMBLY PROTEIN 10"/>
    <property type="match status" value="1"/>
</dbReference>
<dbReference type="SUPFAM" id="SSF57850">
    <property type="entry name" value="RING/U-box"/>
    <property type="match status" value="1"/>
</dbReference>
<comment type="pathway">
    <text evidence="3">Protein modification; protein ubiquitination.</text>
</comment>
<dbReference type="GO" id="GO:0061630">
    <property type="term" value="F:ubiquitin protein ligase activity"/>
    <property type="evidence" value="ECO:0007669"/>
    <property type="project" value="UniProtKB-EC"/>
</dbReference>
<comment type="subcellular location">
    <subcellularLocation>
        <location evidence="2">Peroxisome membrane</location>
        <topology evidence="2">Multi-pass membrane protein</topology>
    </subcellularLocation>
</comment>
<keyword evidence="15" id="KW-1133">Transmembrane helix</keyword>
<dbReference type="CDD" id="cd16527">
    <property type="entry name" value="RING-HC_PEX10"/>
    <property type="match status" value="1"/>
</dbReference>
<feature type="domain" description="RING-type" evidence="19">
    <location>
        <begin position="244"/>
        <end position="282"/>
    </location>
</feature>
<evidence type="ECO:0000256" key="13">
    <source>
        <dbReference type="ARBA" id="ARBA00022833"/>
    </source>
</evidence>
<dbReference type="SMART" id="SM00184">
    <property type="entry name" value="RING"/>
    <property type="match status" value="1"/>
</dbReference>
<keyword evidence="16" id="KW-0472">Membrane</keyword>
<evidence type="ECO:0000256" key="2">
    <source>
        <dbReference type="ARBA" id="ARBA00004585"/>
    </source>
</evidence>
<accession>A0A9D4FN48</accession>
<evidence type="ECO:0000256" key="16">
    <source>
        <dbReference type="ARBA" id="ARBA00023136"/>
    </source>
</evidence>
<keyword evidence="8" id="KW-0808">Transferase</keyword>
<dbReference type="GO" id="GO:0008270">
    <property type="term" value="F:zinc ion binding"/>
    <property type="evidence" value="ECO:0007669"/>
    <property type="project" value="UniProtKB-KW"/>
</dbReference>
<reference evidence="20" key="2">
    <citation type="submission" date="2020-11" db="EMBL/GenBank/DDBJ databases">
        <authorList>
            <person name="McCartney M.A."/>
            <person name="Auch B."/>
            <person name="Kono T."/>
            <person name="Mallez S."/>
            <person name="Becker A."/>
            <person name="Gohl D.M."/>
            <person name="Silverstein K.A.T."/>
            <person name="Koren S."/>
            <person name="Bechman K.B."/>
            <person name="Herman A."/>
            <person name="Abrahante J.E."/>
            <person name="Garbe J."/>
        </authorList>
    </citation>
    <scope>NUCLEOTIDE SEQUENCE</scope>
    <source>
        <strain evidence="20">Duluth1</strain>
        <tissue evidence="20">Whole animal</tissue>
    </source>
</reference>
<evidence type="ECO:0000256" key="9">
    <source>
        <dbReference type="ARBA" id="ARBA00022692"/>
    </source>
</evidence>
<dbReference type="PROSITE" id="PS00518">
    <property type="entry name" value="ZF_RING_1"/>
    <property type="match status" value="1"/>
</dbReference>
<dbReference type="InterPro" id="IPR025654">
    <property type="entry name" value="PEX2/10"/>
</dbReference>
<evidence type="ECO:0000256" key="7">
    <source>
        <dbReference type="ARBA" id="ARBA00022593"/>
    </source>
</evidence>
<dbReference type="OrthoDB" id="6270329at2759"/>
<evidence type="ECO:0000313" key="20">
    <source>
        <dbReference type="EMBL" id="KAH3801908.1"/>
    </source>
</evidence>
<name>A0A9D4FN48_DREPO</name>
<dbReference type="AlphaFoldDB" id="A0A9D4FN48"/>
<keyword evidence="9" id="KW-0812">Transmembrane</keyword>
<keyword evidence="10" id="KW-0479">Metal-binding</keyword>
<dbReference type="PROSITE" id="PS50089">
    <property type="entry name" value="ZF_RING_2"/>
    <property type="match status" value="1"/>
</dbReference>
<dbReference type="PANTHER" id="PTHR23350:SF0">
    <property type="entry name" value="PEROXISOME BIOGENESIS FACTOR 10"/>
    <property type="match status" value="1"/>
</dbReference>
<protein>
    <recommendedName>
        <fullName evidence="5">RING-type E3 ubiquitin transferase</fullName>
        <ecNumber evidence="5">2.3.2.27</ecNumber>
    </recommendedName>
</protein>
<dbReference type="GO" id="GO:0005778">
    <property type="term" value="C:peroxisomal membrane"/>
    <property type="evidence" value="ECO:0007669"/>
    <property type="project" value="UniProtKB-SubCell"/>
</dbReference>
<dbReference type="GO" id="GO:0016558">
    <property type="term" value="P:protein import into peroxisome matrix"/>
    <property type="evidence" value="ECO:0007669"/>
    <property type="project" value="InterPro"/>
</dbReference>
<organism evidence="20 21">
    <name type="scientific">Dreissena polymorpha</name>
    <name type="common">Zebra mussel</name>
    <name type="synonym">Mytilus polymorpha</name>
    <dbReference type="NCBI Taxonomy" id="45954"/>
    <lineage>
        <taxon>Eukaryota</taxon>
        <taxon>Metazoa</taxon>
        <taxon>Spiralia</taxon>
        <taxon>Lophotrochozoa</taxon>
        <taxon>Mollusca</taxon>
        <taxon>Bivalvia</taxon>
        <taxon>Autobranchia</taxon>
        <taxon>Heteroconchia</taxon>
        <taxon>Euheterodonta</taxon>
        <taxon>Imparidentia</taxon>
        <taxon>Neoheterodontei</taxon>
        <taxon>Myida</taxon>
        <taxon>Dreissenoidea</taxon>
        <taxon>Dreissenidae</taxon>
        <taxon>Dreissena</taxon>
    </lineage>
</organism>
<gene>
    <name evidence="20" type="ORF">DPMN_155570</name>
</gene>
<keyword evidence="7" id="KW-0962">Peroxisome biogenesis</keyword>
<evidence type="ECO:0000256" key="10">
    <source>
        <dbReference type="ARBA" id="ARBA00022723"/>
    </source>
</evidence>
<evidence type="ECO:0000256" key="1">
    <source>
        <dbReference type="ARBA" id="ARBA00000900"/>
    </source>
</evidence>
<evidence type="ECO:0000256" key="15">
    <source>
        <dbReference type="ARBA" id="ARBA00022989"/>
    </source>
</evidence>
<dbReference type="Pfam" id="PF04757">
    <property type="entry name" value="Pex2_Pex12"/>
    <property type="match status" value="1"/>
</dbReference>
<dbReference type="EMBL" id="JAIWYP010000007">
    <property type="protein sequence ID" value="KAH3801908.1"/>
    <property type="molecule type" value="Genomic_DNA"/>
</dbReference>
<evidence type="ECO:0000256" key="12">
    <source>
        <dbReference type="ARBA" id="ARBA00022786"/>
    </source>
</evidence>
<dbReference type="InterPro" id="IPR017907">
    <property type="entry name" value="Znf_RING_CS"/>
</dbReference>
<keyword evidence="12" id="KW-0833">Ubl conjugation pathway</keyword>
<dbReference type="Pfam" id="PF13639">
    <property type="entry name" value="zf-RING_2"/>
    <property type="match status" value="1"/>
</dbReference>
<dbReference type="InterPro" id="IPR013083">
    <property type="entry name" value="Znf_RING/FYVE/PHD"/>
</dbReference>
<keyword evidence="14" id="KW-0653">Protein transport</keyword>
<evidence type="ECO:0000256" key="17">
    <source>
        <dbReference type="ARBA" id="ARBA00023140"/>
    </source>
</evidence>
<evidence type="ECO:0000256" key="11">
    <source>
        <dbReference type="ARBA" id="ARBA00022771"/>
    </source>
</evidence>
<evidence type="ECO:0000256" key="8">
    <source>
        <dbReference type="ARBA" id="ARBA00022679"/>
    </source>
</evidence>
<evidence type="ECO:0000259" key="19">
    <source>
        <dbReference type="PROSITE" id="PS50089"/>
    </source>
</evidence>
<dbReference type="InterPro" id="IPR001841">
    <property type="entry name" value="Znf_RING"/>
</dbReference>
<evidence type="ECO:0000256" key="14">
    <source>
        <dbReference type="ARBA" id="ARBA00022927"/>
    </source>
</evidence>
<comment type="catalytic activity">
    <reaction evidence="1">
        <text>S-ubiquitinyl-[E2 ubiquitin-conjugating enzyme]-L-cysteine + [acceptor protein]-L-lysine = [E2 ubiquitin-conjugating enzyme]-L-cysteine + N(6)-ubiquitinyl-[acceptor protein]-L-lysine.</text>
        <dbReference type="EC" id="2.3.2.27"/>
    </reaction>
</comment>
<dbReference type="InterPro" id="IPR006845">
    <property type="entry name" value="Pex_N"/>
</dbReference>
<evidence type="ECO:0000256" key="18">
    <source>
        <dbReference type="PROSITE-ProRule" id="PRU00175"/>
    </source>
</evidence>
<evidence type="ECO:0000256" key="6">
    <source>
        <dbReference type="ARBA" id="ARBA00022448"/>
    </source>
</evidence>
<evidence type="ECO:0000313" key="21">
    <source>
        <dbReference type="Proteomes" id="UP000828390"/>
    </source>
</evidence>
<keyword evidence="21" id="KW-1185">Reference proteome</keyword>
<comment type="caution">
    <text evidence="20">The sequence shown here is derived from an EMBL/GenBank/DDBJ whole genome shotgun (WGS) entry which is preliminary data.</text>
</comment>
<proteinExistence type="inferred from homology"/>
<keyword evidence="17" id="KW-0576">Peroxisome</keyword>
<evidence type="ECO:0000256" key="3">
    <source>
        <dbReference type="ARBA" id="ARBA00004906"/>
    </source>
</evidence>
<evidence type="ECO:0000256" key="4">
    <source>
        <dbReference type="ARBA" id="ARBA00008704"/>
    </source>
</evidence>
<sequence length="299" mass="33977">MFKVAGKAEIIRSQQKDEYYLTYLRKMSADVVHSLLGARAWITWRRELDLAADLGYFCLTTLSGFQTIGEEYVNIIQVDSSRRHVPSILRRLTMVLFHVLIPYTVRKGLDWLERRLQSHGLQEVPIATREFLLKCIPIARDLVLYTHRLHMAVFYMQGMFYQLAKRFNGVQYLQYTGGAQRVSDDSVSKSFRILGWLTLAQLAGSALLGTRAYLQQTYRKGAGLIGGSDTHSEVGGQVSPGRKCALCLGERSRSSVTPCGHLFCWSCIHDWCATKAECPLCREHVEPHRIVCLQNFDAP</sequence>
<dbReference type="EC" id="2.3.2.27" evidence="5"/>
<comment type="similarity">
    <text evidence="4">Belongs to the pex2/pex10/pex12 family.</text>
</comment>
<reference evidence="20" key="1">
    <citation type="journal article" date="2019" name="bioRxiv">
        <title>The Genome of the Zebra Mussel, Dreissena polymorpha: A Resource for Invasive Species Research.</title>
        <authorList>
            <person name="McCartney M.A."/>
            <person name="Auch B."/>
            <person name="Kono T."/>
            <person name="Mallez S."/>
            <person name="Zhang Y."/>
            <person name="Obille A."/>
            <person name="Becker A."/>
            <person name="Abrahante J.E."/>
            <person name="Garbe J."/>
            <person name="Badalamenti J.P."/>
            <person name="Herman A."/>
            <person name="Mangelson H."/>
            <person name="Liachko I."/>
            <person name="Sullivan S."/>
            <person name="Sone E.D."/>
            <person name="Koren S."/>
            <person name="Silverstein K.A.T."/>
            <person name="Beckman K.B."/>
            <person name="Gohl D.M."/>
        </authorList>
    </citation>
    <scope>NUCLEOTIDE SEQUENCE</scope>
    <source>
        <strain evidence="20">Duluth1</strain>
        <tissue evidence="20">Whole animal</tissue>
    </source>
</reference>
<evidence type="ECO:0000256" key="5">
    <source>
        <dbReference type="ARBA" id="ARBA00012483"/>
    </source>
</evidence>
<keyword evidence="11 18" id="KW-0863">Zinc-finger</keyword>